<evidence type="ECO:0000256" key="1">
    <source>
        <dbReference type="SAM" id="MobiDB-lite"/>
    </source>
</evidence>
<feature type="region of interest" description="Disordered" evidence="1">
    <location>
        <begin position="1"/>
        <end position="119"/>
    </location>
</feature>
<name>A0A6G0QMM9_9STRA</name>
<organism evidence="2 3">
    <name type="scientific">Phytophthora fragariae</name>
    <dbReference type="NCBI Taxonomy" id="53985"/>
    <lineage>
        <taxon>Eukaryota</taxon>
        <taxon>Sar</taxon>
        <taxon>Stramenopiles</taxon>
        <taxon>Oomycota</taxon>
        <taxon>Peronosporomycetes</taxon>
        <taxon>Peronosporales</taxon>
        <taxon>Peronosporaceae</taxon>
        <taxon>Phytophthora</taxon>
    </lineage>
</organism>
<dbReference type="EMBL" id="QXFY01002633">
    <property type="protein sequence ID" value="KAE9294523.1"/>
    <property type="molecule type" value="Genomic_DNA"/>
</dbReference>
<feature type="compositionally biased region" description="Low complexity" evidence="1">
    <location>
        <begin position="30"/>
        <end position="41"/>
    </location>
</feature>
<reference evidence="2 3" key="1">
    <citation type="submission" date="2018-09" db="EMBL/GenBank/DDBJ databases">
        <title>Genomic investigation of the strawberry pathogen Phytophthora fragariae indicates pathogenicity is determined by transcriptional variation in three key races.</title>
        <authorList>
            <person name="Adams T.M."/>
            <person name="Armitage A.D."/>
            <person name="Sobczyk M.K."/>
            <person name="Bates H.J."/>
            <person name="Dunwell J.M."/>
            <person name="Nellist C.F."/>
            <person name="Harrison R.J."/>
        </authorList>
    </citation>
    <scope>NUCLEOTIDE SEQUENCE [LARGE SCALE GENOMIC DNA]</scope>
    <source>
        <strain evidence="2 3">NOV-77</strain>
    </source>
</reference>
<proteinExistence type="predicted"/>
<accession>A0A6G0QMM9</accession>
<evidence type="ECO:0000313" key="2">
    <source>
        <dbReference type="EMBL" id="KAE9294523.1"/>
    </source>
</evidence>
<dbReference type="AlphaFoldDB" id="A0A6G0QMM9"/>
<sequence>MGSGESDRVEPRQGVDFSSGRRNRRLERPSASAASSCALSHAAKRGRAERTDNRSDSKAPATNWEELVAVATTPTRKQARQKPPRPGGHRVSPAVSESKRNGAAQTRETLDEMEAEVKT</sequence>
<feature type="compositionally biased region" description="Basic and acidic residues" evidence="1">
    <location>
        <begin position="1"/>
        <end position="13"/>
    </location>
</feature>
<feature type="compositionally biased region" description="Basic and acidic residues" evidence="1">
    <location>
        <begin position="46"/>
        <end position="57"/>
    </location>
</feature>
<gene>
    <name evidence="2" type="ORF">PF008_g24524</name>
</gene>
<dbReference type="Proteomes" id="UP000486351">
    <property type="component" value="Unassembled WGS sequence"/>
</dbReference>
<protein>
    <submittedName>
        <fullName evidence="2">Uncharacterized protein</fullName>
    </submittedName>
</protein>
<evidence type="ECO:0000313" key="3">
    <source>
        <dbReference type="Proteomes" id="UP000486351"/>
    </source>
</evidence>
<comment type="caution">
    <text evidence="2">The sequence shown here is derived from an EMBL/GenBank/DDBJ whole genome shotgun (WGS) entry which is preliminary data.</text>
</comment>